<dbReference type="Proteomes" id="UP000694923">
    <property type="component" value="Unplaced"/>
</dbReference>
<dbReference type="Pfam" id="PF00076">
    <property type="entry name" value="RRM_1"/>
    <property type="match status" value="1"/>
</dbReference>
<protein>
    <recommendedName>
        <fullName evidence="2">Serine/arginine-rich splicing factor 2</fullName>
    </recommendedName>
    <alternativeName>
        <fullName evidence="9">Splicing component, 35 kDa</fullName>
    </alternativeName>
    <alternativeName>
        <fullName evidence="8">Splicing factor SC35</fullName>
    </alternativeName>
    <alternativeName>
        <fullName evidence="7">Splicing factor, arginine/serine-rich 2</fullName>
    </alternativeName>
</protein>
<dbReference type="GeneID" id="103584271"/>
<sequence>MSYSHPPLYVESMTSLKVGNVTYRTSANTLRPLFEKYGCIGDVYIPRDCFTKEPRGFAFVRFLYKHHAQDAMDALDGIVLDGRVLRVQMAHCSHPTYGHHSSRSRCRLGFRPRSRSHVSCLRSRSRSRSPSRSHRRSSSTPRSGSTQRSISTSSSVSRSRSWTGSSSGSRSLPPGCNRGSEAGSRSKSTSKSPEEERV</sequence>
<evidence type="ECO:0000256" key="9">
    <source>
        <dbReference type="ARBA" id="ARBA00032663"/>
    </source>
</evidence>
<keyword evidence="6" id="KW-0539">Nucleus</keyword>
<name>A0ABM0Q5B8_GALVR</name>
<dbReference type="InterPro" id="IPR035979">
    <property type="entry name" value="RBD_domain_sf"/>
</dbReference>
<dbReference type="PANTHER" id="PTHR48028">
    <property type="entry name" value="GLYCINE-RICH RNA-BINDING PROTEIN RZ1A"/>
    <property type="match status" value="1"/>
</dbReference>
<evidence type="ECO:0000256" key="3">
    <source>
        <dbReference type="ARBA" id="ARBA00022664"/>
    </source>
</evidence>
<comment type="subcellular location">
    <subcellularLocation>
        <location evidence="1">Nucleus</location>
    </subcellularLocation>
</comment>
<dbReference type="SUPFAM" id="SSF54928">
    <property type="entry name" value="RNA-binding domain, RBD"/>
    <property type="match status" value="1"/>
</dbReference>
<keyword evidence="3" id="KW-0507">mRNA processing</keyword>
<dbReference type="SMART" id="SM00360">
    <property type="entry name" value="RRM"/>
    <property type="match status" value="1"/>
</dbReference>
<evidence type="ECO:0000256" key="1">
    <source>
        <dbReference type="ARBA" id="ARBA00004123"/>
    </source>
</evidence>
<gene>
    <name evidence="14" type="primary">LOC103584271</name>
</gene>
<dbReference type="InterPro" id="IPR000504">
    <property type="entry name" value="RRM_dom"/>
</dbReference>
<evidence type="ECO:0000256" key="2">
    <source>
        <dbReference type="ARBA" id="ARBA00015058"/>
    </source>
</evidence>
<feature type="non-terminal residue" evidence="14">
    <location>
        <position position="198"/>
    </location>
</feature>
<keyword evidence="13" id="KW-1185">Reference proteome</keyword>
<evidence type="ECO:0000259" key="12">
    <source>
        <dbReference type="PROSITE" id="PS50102"/>
    </source>
</evidence>
<dbReference type="InterPro" id="IPR051106">
    <property type="entry name" value="RNA-bind/splicing_reg"/>
</dbReference>
<reference evidence="14" key="1">
    <citation type="submission" date="2025-08" db="UniProtKB">
        <authorList>
            <consortium name="RefSeq"/>
        </authorList>
    </citation>
    <scope>IDENTIFICATION</scope>
</reference>
<feature type="domain" description="RRM" evidence="12">
    <location>
        <begin position="14"/>
        <end position="92"/>
    </location>
</feature>
<feature type="region of interest" description="Disordered" evidence="11">
    <location>
        <begin position="117"/>
        <end position="198"/>
    </location>
</feature>
<dbReference type="RefSeq" id="XP_008563559.1">
    <property type="nucleotide sequence ID" value="XM_008565337.1"/>
</dbReference>
<accession>A0ABM0Q5B8</accession>
<proteinExistence type="predicted"/>
<evidence type="ECO:0000256" key="10">
    <source>
        <dbReference type="PROSITE-ProRule" id="PRU00176"/>
    </source>
</evidence>
<dbReference type="CDD" id="cd12311">
    <property type="entry name" value="RRM_SRSF2_SRSF8"/>
    <property type="match status" value="1"/>
</dbReference>
<feature type="compositionally biased region" description="Low complexity" evidence="11">
    <location>
        <begin position="138"/>
        <end position="171"/>
    </location>
</feature>
<evidence type="ECO:0000256" key="4">
    <source>
        <dbReference type="ARBA" id="ARBA00022884"/>
    </source>
</evidence>
<dbReference type="Gene3D" id="3.30.70.330">
    <property type="match status" value="1"/>
</dbReference>
<evidence type="ECO:0000256" key="5">
    <source>
        <dbReference type="ARBA" id="ARBA00023187"/>
    </source>
</evidence>
<evidence type="ECO:0000313" key="14">
    <source>
        <dbReference type="RefSeq" id="XP_008563559.1"/>
    </source>
</evidence>
<evidence type="ECO:0000256" key="6">
    <source>
        <dbReference type="ARBA" id="ARBA00023242"/>
    </source>
</evidence>
<evidence type="ECO:0000256" key="8">
    <source>
        <dbReference type="ARBA" id="ARBA00029667"/>
    </source>
</evidence>
<evidence type="ECO:0000256" key="11">
    <source>
        <dbReference type="SAM" id="MobiDB-lite"/>
    </source>
</evidence>
<keyword evidence="5" id="KW-0508">mRNA splicing</keyword>
<dbReference type="PANTHER" id="PTHR48028:SF4">
    <property type="entry name" value="SC35-LIKE SPLICING FACTOR"/>
    <property type="match status" value="1"/>
</dbReference>
<keyword evidence="4 10" id="KW-0694">RNA-binding</keyword>
<dbReference type="PROSITE" id="PS50102">
    <property type="entry name" value="RRM"/>
    <property type="match status" value="1"/>
</dbReference>
<organism evidence="13 14">
    <name type="scientific">Galeopterus variegatus</name>
    <name type="common">Malayan flying lemur</name>
    <name type="synonym">Cynocephalus variegatus</name>
    <dbReference type="NCBI Taxonomy" id="482537"/>
    <lineage>
        <taxon>Eukaryota</taxon>
        <taxon>Metazoa</taxon>
        <taxon>Chordata</taxon>
        <taxon>Craniata</taxon>
        <taxon>Vertebrata</taxon>
        <taxon>Euteleostomi</taxon>
        <taxon>Mammalia</taxon>
        <taxon>Eutheria</taxon>
        <taxon>Euarchontoglires</taxon>
        <taxon>Dermoptera</taxon>
        <taxon>Cynocephalidae</taxon>
        <taxon>Galeopterus</taxon>
    </lineage>
</organism>
<evidence type="ECO:0000256" key="7">
    <source>
        <dbReference type="ARBA" id="ARBA00029589"/>
    </source>
</evidence>
<feature type="compositionally biased region" description="Basic residues" evidence="11">
    <location>
        <begin position="123"/>
        <end position="137"/>
    </location>
</feature>
<evidence type="ECO:0000313" key="13">
    <source>
        <dbReference type="Proteomes" id="UP000694923"/>
    </source>
</evidence>
<dbReference type="InterPro" id="IPR012677">
    <property type="entry name" value="Nucleotide-bd_a/b_plait_sf"/>
</dbReference>